<organism evidence="1 2">
    <name type="scientific">Prunus armeniaca</name>
    <name type="common">Apricot</name>
    <name type="synonym">Armeniaca vulgaris</name>
    <dbReference type="NCBI Taxonomy" id="36596"/>
    <lineage>
        <taxon>Eukaryota</taxon>
        <taxon>Viridiplantae</taxon>
        <taxon>Streptophyta</taxon>
        <taxon>Embryophyta</taxon>
        <taxon>Tracheophyta</taxon>
        <taxon>Spermatophyta</taxon>
        <taxon>Magnoliopsida</taxon>
        <taxon>eudicotyledons</taxon>
        <taxon>Gunneridae</taxon>
        <taxon>Pentapetalae</taxon>
        <taxon>rosids</taxon>
        <taxon>fabids</taxon>
        <taxon>Rosales</taxon>
        <taxon>Rosaceae</taxon>
        <taxon>Amygdaloideae</taxon>
        <taxon>Amygdaleae</taxon>
        <taxon>Prunus</taxon>
    </lineage>
</organism>
<evidence type="ECO:0000313" key="2">
    <source>
        <dbReference type="Proteomes" id="UP000507222"/>
    </source>
</evidence>
<dbReference type="InterPro" id="IPR036770">
    <property type="entry name" value="Ankyrin_rpt-contain_sf"/>
</dbReference>
<dbReference type="Pfam" id="PF12796">
    <property type="entry name" value="Ank_2"/>
    <property type="match status" value="1"/>
</dbReference>
<dbReference type="PANTHER" id="PTHR24121:SF16">
    <property type="entry name" value="NON-SPECIFIC SERINE_THREONINE PROTEIN KINASE"/>
    <property type="match status" value="1"/>
</dbReference>
<dbReference type="InterPro" id="IPR002110">
    <property type="entry name" value="Ankyrin_rpt"/>
</dbReference>
<dbReference type="EMBL" id="CAEKDK010000003">
    <property type="protein sequence ID" value="CAB4274418.1"/>
    <property type="molecule type" value="Genomic_DNA"/>
</dbReference>
<dbReference type="Gene3D" id="1.25.40.20">
    <property type="entry name" value="Ankyrin repeat-containing domain"/>
    <property type="match status" value="1"/>
</dbReference>
<evidence type="ECO:0000313" key="1">
    <source>
        <dbReference type="EMBL" id="CAB4274418.1"/>
    </source>
</evidence>
<name>A0A6J5UJV5_PRUAR</name>
<dbReference type="Proteomes" id="UP000507222">
    <property type="component" value="Unassembled WGS sequence"/>
</dbReference>
<gene>
    <name evidence="1" type="ORF">CURHAP_LOCUS22918</name>
</gene>
<sequence length="355" mass="40575">MEYLRQHPEKLNATFEQFDNGTALHFVVSNGRFEIAKELVQLMSEEDLEILDSVGRTALHLAVLHRGDSHEIVKCMVEKNKKLLSIRFNNDEIAIPFVLATIEGRVAMSQYLYSASPLETLEDRAYAGVVMSACVVKSRFDILLDLVQCHLKAAFIENKSKVSPFSLLAGMRSFFLSASKLKFWERWIYDGMHIPPTPTIDAEKEPTIDAFNDARTNAQKLEGDQANQRHLICLICTLTGLLFRKLVVINLLELLGINRIYRMKEIHVRVDEFLQCAMKTIKLKRLQNTSAQVAIAIAIEQGHVEVITHICRANPSLIHDIKIEHLESSVFQLAVEHRQEKTFSLIYKFDKQDQQ</sequence>
<dbReference type="PANTHER" id="PTHR24121">
    <property type="entry name" value="NO MECHANORECEPTOR POTENTIAL C, ISOFORM D-RELATED"/>
    <property type="match status" value="1"/>
</dbReference>
<proteinExistence type="predicted"/>
<reference evidence="1 2" key="1">
    <citation type="submission" date="2020-05" db="EMBL/GenBank/DDBJ databases">
        <authorList>
            <person name="Campoy J."/>
            <person name="Schneeberger K."/>
            <person name="Spophaly S."/>
        </authorList>
    </citation>
    <scope>NUCLEOTIDE SEQUENCE [LARGE SCALE GENOMIC DNA]</scope>
    <source>
        <strain evidence="1">PruArmRojPasFocal</strain>
    </source>
</reference>
<dbReference type="AlphaFoldDB" id="A0A6J5UJV5"/>
<protein>
    <submittedName>
        <fullName evidence="1">Uncharacterized protein</fullName>
    </submittedName>
</protein>
<dbReference type="SUPFAM" id="SSF48403">
    <property type="entry name" value="Ankyrin repeat"/>
    <property type="match status" value="1"/>
</dbReference>
<dbReference type="SMART" id="SM00248">
    <property type="entry name" value="ANK"/>
    <property type="match status" value="3"/>
</dbReference>
<accession>A0A6J5UJV5</accession>